<keyword evidence="5" id="KW-1185">Reference proteome</keyword>
<proteinExistence type="predicted"/>
<protein>
    <submittedName>
        <fullName evidence="4">Ribosomal-protein-alanine N-acetyltransferase</fullName>
    </submittedName>
</protein>
<sequence>MLEERRIKTYRVAEGKSASSLEWRLASSSPSFLRPLLGRAWQRRRMLARGVNWRRVLFVAVDGEVAGYLQFYLHGAGPHQLSFAHMRDEFGITQAAWRFPLYQVLHRRFRGFDAYLYRIVVTEPFRGQGLGQRLLEAWLALLEARGVAGADLEVWGNNPQAMTLYSSLGFVERRRLTIPVRASWLRDRQLIQMHRGG</sequence>
<dbReference type="Gene3D" id="3.40.630.30">
    <property type="match status" value="1"/>
</dbReference>
<evidence type="ECO:0000313" key="4">
    <source>
        <dbReference type="EMBL" id="VVZ95748.1"/>
    </source>
</evidence>
<keyword evidence="2" id="KW-0012">Acyltransferase</keyword>
<evidence type="ECO:0000259" key="3">
    <source>
        <dbReference type="PROSITE" id="PS51186"/>
    </source>
</evidence>
<dbReference type="InterPro" id="IPR050680">
    <property type="entry name" value="YpeA/RimI_acetyltransf"/>
</dbReference>
<dbReference type="GO" id="GO:0016747">
    <property type="term" value="F:acyltransferase activity, transferring groups other than amino-acyl groups"/>
    <property type="evidence" value="ECO:0007669"/>
    <property type="project" value="InterPro"/>
</dbReference>
<dbReference type="SUPFAM" id="SSF55729">
    <property type="entry name" value="Acyl-CoA N-acyltransferases (Nat)"/>
    <property type="match status" value="1"/>
</dbReference>
<dbReference type="InterPro" id="IPR016181">
    <property type="entry name" value="Acyl_CoA_acyltransferase"/>
</dbReference>
<dbReference type="AlphaFoldDB" id="A0A5K1I6E7"/>
<organism evidence="4 5">
    <name type="scientific">Halomonas lysinitropha</name>
    <dbReference type="NCBI Taxonomy" id="2607506"/>
    <lineage>
        <taxon>Bacteria</taxon>
        <taxon>Pseudomonadati</taxon>
        <taxon>Pseudomonadota</taxon>
        <taxon>Gammaproteobacteria</taxon>
        <taxon>Oceanospirillales</taxon>
        <taxon>Halomonadaceae</taxon>
        <taxon>Halomonas</taxon>
    </lineage>
</organism>
<gene>
    <name evidence="4" type="ORF">HALO32_01827</name>
</gene>
<dbReference type="InterPro" id="IPR000182">
    <property type="entry name" value="GNAT_dom"/>
</dbReference>
<evidence type="ECO:0000256" key="2">
    <source>
        <dbReference type="ARBA" id="ARBA00023315"/>
    </source>
</evidence>
<dbReference type="PROSITE" id="PS51186">
    <property type="entry name" value="GNAT"/>
    <property type="match status" value="1"/>
</dbReference>
<dbReference type="Proteomes" id="UP000326725">
    <property type="component" value="Unassembled WGS sequence"/>
</dbReference>
<reference evidence="4 5" key="1">
    <citation type="submission" date="2019-09" db="EMBL/GenBank/DDBJ databases">
        <authorList>
            <person name="Criscuolo A."/>
        </authorList>
    </citation>
    <scope>NUCLEOTIDE SEQUENCE [LARGE SCALE GENOMIC DNA]</scope>
    <source>
        <strain evidence="5">3(2)</strain>
    </source>
</reference>
<dbReference type="EMBL" id="CABVOU010000033">
    <property type="protein sequence ID" value="VVZ95748.1"/>
    <property type="molecule type" value="Genomic_DNA"/>
</dbReference>
<dbReference type="RefSeq" id="WP_151443488.1">
    <property type="nucleotide sequence ID" value="NZ_CABVOU010000033.1"/>
</dbReference>
<evidence type="ECO:0000256" key="1">
    <source>
        <dbReference type="ARBA" id="ARBA00022679"/>
    </source>
</evidence>
<name>A0A5K1I6E7_9GAMM</name>
<feature type="domain" description="N-acetyltransferase" evidence="3">
    <location>
        <begin position="21"/>
        <end position="187"/>
    </location>
</feature>
<dbReference type="Pfam" id="PF00583">
    <property type="entry name" value="Acetyltransf_1"/>
    <property type="match status" value="1"/>
</dbReference>
<accession>A0A5K1I6E7</accession>
<evidence type="ECO:0000313" key="5">
    <source>
        <dbReference type="Proteomes" id="UP000326725"/>
    </source>
</evidence>
<keyword evidence="1 4" id="KW-0808">Transferase</keyword>
<dbReference type="PANTHER" id="PTHR43420">
    <property type="entry name" value="ACETYLTRANSFERASE"/>
    <property type="match status" value="1"/>
</dbReference>